<comment type="caution">
    <text evidence="2">The sequence shown here is derived from an EMBL/GenBank/DDBJ whole genome shotgun (WGS) entry which is preliminary data.</text>
</comment>
<feature type="domain" description="HNH nuclease" evidence="1">
    <location>
        <begin position="12"/>
        <end position="79"/>
    </location>
</feature>
<dbReference type="GO" id="GO:0004519">
    <property type="term" value="F:endonuclease activity"/>
    <property type="evidence" value="ECO:0007669"/>
    <property type="project" value="UniProtKB-KW"/>
</dbReference>
<dbReference type="Gene3D" id="1.10.30.50">
    <property type="match status" value="1"/>
</dbReference>
<evidence type="ECO:0000259" key="1">
    <source>
        <dbReference type="SMART" id="SM00507"/>
    </source>
</evidence>
<keyword evidence="2" id="KW-0540">Nuclease</keyword>
<dbReference type="EMBL" id="JAASAI010000007">
    <property type="protein sequence ID" value="NIL22711.1"/>
    <property type="molecule type" value="Genomic_DNA"/>
</dbReference>
<protein>
    <submittedName>
        <fullName evidence="2">HNH endonuclease</fullName>
    </submittedName>
</protein>
<sequence>MKTSSIYSSPWQKARLTFLRSNPLCVMCNQQGRKTAAVVVDHIKPHRMKEAKTPDELKKAQKLFWDKGNWQPLCKQHHDSTKQRQEKRGYVAGCTADGIPIDPNSHWNK</sequence>
<evidence type="ECO:0000313" key="2">
    <source>
        <dbReference type="EMBL" id="NIL22711.1"/>
    </source>
</evidence>
<dbReference type="PANTHER" id="PTHR41286:SF1">
    <property type="entry name" value="HNH NUCLEASE YAJD-RELATED"/>
    <property type="match status" value="1"/>
</dbReference>
<proteinExistence type="predicted"/>
<accession>A0AA44HZV2</accession>
<organism evidence="2 3">
    <name type="scientific">Yersinia mollaretii</name>
    <dbReference type="NCBI Taxonomy" id="33060"/>
    <lineage>
        <taxon>Bacteria</taxon>
        <taxon>Pseudomonadati</taxon>
        <taxon>Pseudomonadota</taxon>
        <taxon>Gammaproteobacteria</taxon>
        <taxon>Enterobacterales</taxon>
        <taxon>Yersiniaceae</taxon>
        <taxon>Yersinia</taxon>
    </lineage>
</organism>
<dbReference type="GO" id="GO:0005829">
    <property type="term" value="C:cytosol"/>
    <property type="evidence" value="ECO:0007669"/>
    <property type="project" value="TreeGrafter"/>
</dbReference>
<evidence type="ECO:0000313" key="3">
    <source>
        <dbReference type="Proteomes" id="UP000712947"/>
    </source>
</evidence>
<dbReference type="Proteomes" id="UP000712947">
    <property type="component" value="Unassembled WGS sequence"/>
</dbReference>
<name>A0AA44HZV2_YERMO</name>
<dbReference type="AlphaFoldDB" id="A0AA44HZV2"/>
<dbReference type="RefSeq" id="WP_045844189.1">
    <property type="nucleotide sequence ID" value="NZ_CABHYE010000048.1"/>
</dbReference>
<keyword evidence="2" id="KW-0255">Endonuclease</keyword>
<dbReference type="SMART" id="SM00507">
    <property type="entry name" value="HNHc"/>
    <property type="match status" value="1"/>
</dbReference>
<gene>
    <name evidence="2" type="ORF">HB991_09315</name>
</gene>
<dbReference type="CDD" id="cd00085">
    <property type="entry name" value="HNHc"/>
    <property type="match status" value="1"/>
</dbReference>
<keyword evidence="2" id="KW-0378">Hydrolase</keyword>
<dbReference type="PANTHER" id="PTHR41286">
    <property type="entry name" value="HNH NUCLEASE YAJD-RELATED"/>
    <property type="match status" value="1"/>
</dbReference>
<dbReference type="InterPro" id="IPR003615">
    <property type="entry name" value="HNH_nuc"/>
</dbReference>
<reference evidence="2" key="1">
    <citation type="submission" date="2020-03" db="EMBL/GenBank/DDBJ databases">
        <authorList>
            <person name="Kislichkina A."/>
            <person name="Dentovskaya S."/>
            <person name="Shaikhutdinov R."/>
            <person name="Ivanov S."/>
            <person name="Sizova A."/>
            <person name="Solomentsev V."/>
            <person name="Bogun A."/>
        </authorList>
    </citation>
    <scope>NUCLEOTIDE SEQUENCE</scope>
    <source>
        <strain evidence="2">SCPM-O-B-7610</strain>
    </source>
</reference>